<feature type="signal peptide" evidence="1">
    <location>
        <begin position="1"/>
        <end position="24"/>
    </location>
</feature>
<protein>
    <recommendedName>
        <fullName evidence="2">DUF4369 domain-containing protein</fullName>
    </recommendedName>
</protein>
<dbReference type="EMBL" id="AGXN01000026">
    <property type="protein sequence ID" value="EIY89348.1"/>
    <property type="molecule type" value="Genomic_DNA"/>
</dbReference>
<dbReference type="PATRIC" id="fig|997883.3.peg.4582"/>
<dbReference type="AlphaFoldDB" id="A0A0E2AVS1"/>
<name>A0A0E2AVS1_BACFG</name>
<evidence type="ECO:0000313" key="3">
    <source>
        <dbReference type="EMBL" id="EIY89348.1"/>
    </source>
</evidence>
<accession>A0A0E2AVS1</accession>
<dbReference type="Pfam" id="PF14289">
    <property type="entry name" value="DUF4369"/>
    <property type="match status" value="1"/>
</dbReference>
<feature type="chain" id="PRO_5002392426" description="DUF4369 domain-containing protein" evidence="1">
    <location>
        <begin position="25"/>
        <end position="199"/>
    </location>
</feature>
<dbReference type="PROSITE" id="PS51257">
    <property type="entry name" value="PROKAR_LIPOPROTEIN"/>
    <property type="match status" value="1"/>
</dbReference>
<dbReference type="Proteomes" id="UP000003879">
    <property type="component" value="Unassembled WGS sequence"/>
</dbReference>
<dbReference type="InterPro" id="IPR025380">
    <property type="entry name" value="DUF4369"/>
</dbReference>
<dbReference type="HOGENOM" id="CLU_1369824_0_0_10"/>
<keyword evidence="1" id="KW-0732">Signal</keyword>
<feature type="domain" description="DUF4369" evidence="2">
    <location>
        <begin position="31"/>
        <end position="129"/>
    </location>
</feature>
<sequence>MIKKMKRNLTGVLLTALMMGACNHAPQEGTYHLRGMVTNPKLEGRTIYLQDAVKNAAVGTLRYDSTTVSEGRFMFNGKVTAPQVRELFIQETDSDRFPVTLPVVLEPGEINAKIGDIVLVEGTGLNEEMMQTLMALDEFRGRDFTGKEINEIKEAFGGFVLEQIVKHAGSPVGNYLYEAYQNKLNEKQQAEARKTLGIG</sequence>
<reference evidence="3 4" key="1">
    <citation type="submission" date="2012-02" db="EMBL/GenBank/DDBJ databases">
        <title>The Genome Sequence of Bacteroides fragilis CL07T12C05.</title>
        <authorList>
            <consortium name="The Broad Institute Genome Sequencing Platform"/>
            <person name="Earl A."/>
            <person name="Ward D."/>
            <person name="Feldgarden M."/>
            <person name="Gevers D."/>
            <person name="Zitomersky N.L."/>
            <person name="Coyne M.J."/>
            <person name="Comstock L.E."/>
            <person name="Young S.K."/>
            <person name="Zeng Q."/>
            <person name="Gargeya S."/>
            <person name="Fitzgerald M."/>
            <person name="Haas B."/>
            <person name="Abouelleil A."/>
            <person name="Alvarado L."/>
            <person name="Arachchi H.M."/>
            <person name="Berlin A."/>
            <person name="Chapman S.B."/>
            <person name="Gearin G."/>
            <person name="Goldberg J."/>
            <person name="Griggs A."/>
            <person name="Gujja S."/>
            <person name="Hansen M."/>
            <person name="Heiman D."/>
            <person name="Howarth C."/>
            <person name="Larimer J."/>
            <person name="Lui A."/>
            <person name="MacDonald P.J.P."/>
            <person name="McCowen C."/>
            <person name="Montmayeur A."/>
            <person name="Murphy C."/>
            <person name="Neiman D."/>
            <person name="Pearson M."/>
            <person name="Priest M."/>
            <person name="Roberts A."/>
            <person name="Saif S."/>
            <person name="Shea T."/>
            <person name="Sisk P."/>
            <person name="Stolte C."/>
            <person name="Sykes S."/>
            <person name="Wortman J."/>
            <person name="Nusbaum C."/>
            <person name="Birren B."/>
        </authorList>
    </citation>
    <scope>NUCLEOTIDE SEQUENCE [LARGE SCALE GENOMIC DNA]</scope>
    <source>
        <strain evidence="3 4">CL07T12C05</strain>
    </source>
</reference>
<evidence type="ECO:0000259" key="2">
    <source>
        <dbReference type="Pfam" id="PF14289"/>
    </source>
</evidence>
<organism evidence="3 4">
    <name type="scientific">Bacteroides fragilis CL07T12C05</name>
    <dbReference type="NCBI Taxonomy" id="997883"/>
    <lineage>
        <taxon>Bacteria</taxon>
        <taxon>Pseudomonadati</taxon>
        <taxon>Bacteroidota</taxon>
        <taxon>Bacteroidia</taxon>
        <taxon>Bacteroidales</taxon>
        <taxon>Bacteroidaceae</taxon>
        <taxon>Bacteroides</taxon>
    </lineage>
</organism>
<comment type="caution">
    <text evidence="3">The sequence shown here is derived from an EMBL/GenBank/DDBJ whole genome shotgun (WGS) entry which is preliminary data.</text>
</comment>
<gene>
    <name evidence="3" type="ORF">HMPREF1056_04335</name>
</gene>
<evidence type="ECO:0000313" key="4">
    <source>
        <dbReference type="Proteomes" id="UP000003879"/>
    </source>
</evidence>
<evidence type="ECO:0000256" key="1">
    <source>
        <dbReference type="SAM" id="SignalP"/>
    </source>
</evidence>
<proteinExistence type="predicted"/>